<evidence type="ECO:0000313" key="2">
    <source>
        <dbReference type="EMBL" id="KAL3758581.1"/>
    </source>
</evidence>
<proteinExistence type="predicted"/>
<accession>A0ABD3M3K5</accession>
<feature type="compositionally biased region" description="Basic and acidic residues" evidence="1">
    <location>
        <begin position="197"/>
        <end position="214"/>
    </location>
</feature>
<evidence type="ECO:0000256" key="1">
    <source>
        <dbReference type="SAM" id="MobiDB-lite"/>
    </source>
</evidence>
<organism evidence="2 3">
    <name type="scientific">Discostella pseudostelligera</name>
    <dbReference type="NCBI Taxonomy" id="259834"/>
    <lineage>
        <taxon>Eukaryota</taxon>
        <taxon>Sar</taxon>
        <taxon>Stramenopiles</taxon>
        <taxon>Ochrophyta</taxon>
        <taxon>Bacillariophyta</taxon>
        <taxon>Coscinodiscophyceae</taxon>
        <taxon>Thalassiosirophycidae</taxon>
        <taxon>Stephanodiscales</taxon>
        <taxon>Stephanodiscaceae</taxon>
        <taxon>Discostella</taxon>
    </lineage>
</organism>
<keyword evidence="3" id="KW-1185">Reference proteome</keyword>
<name>A0ABD3M3K5_9STRA</name>
<sequence length="399" mass="45516">MQRRRGFNNIASPSCSGRNNLIISPSKIGGSRRRSLGEVAQPLENLQPIDIARLRKGDPVWVKRSDKSWTYAIVKELESGSHDSIHVMVSQGATKTLSMNQCARFLRKVADDEDDILTVEVDELIADTTPNTYPTMEELDDSIRTFLDSVELYISQHRDDIDGMSMQQQAESMQRLVDDFCSQYFDDKHSPMTKLARPVDDSCPRRTDSKDICRSPKPSISKQQERRVTFNLNQDQSPNSFVLNKDTDARDDDTPQQTNKSPRSRHELPPPPKTRRYSWSMEINQMAECLLKLPNKKLDLCEMSPRWHGDMKDHHSRESFYSRLSKIPPPPYGHPKSSNIEKVVNLDENVSITKKKLNEINQGEGWKAGFESFQHALKSIHRRSSLFLPPVSGGGVTLH</sequence>
<dbReference type="AlphaFoldDB" id="A0ABD3M3K5"/>
<gene>
    <name evidence="2" type="ORF">ACHAWU_008335</name>
</gene>
<protein>
    <submittedName>
        <fullName evidence="2">Uncharacterized protein</fullName>
    </submittedName>
</protein>
<comment type="caution">
    <text evidence="2">The sequence shown here is derived from an EMBL/GenBank/DDBJ whole genome shotgun (WGS) entry which is preliminary data.</text>
</comment>
<dbReference type="EMBL" id="JALLBG020000228">
    <property type="protein sequence ID" value="KAL3758581.1"/>
    <property type="molecule type" value="Genomic_DNA"/>
</dbReference>
<feature type="compositionally biased region" description="Polar residues" evidence="1">
    <location>
        <begin position="230"/>
        <end position="242"/>
    </location>
</feature>
<evidence type="ECO:0000313" key="3">
    <source>
        <dbReference type="Proteomes" id="UP001530293"/>
    </source>
</evidence>
<reference evidence="2 3" key="1">
    <citation type="submission" date="2024-10" db="EMBL/GenBank/DDBJ databases">
        <title>Updated reference genomes for cyclostephanoid diatoms.</title>
        <authorList>
            <person name="Roberts W.R."/>
            <person name="Alverson A.J."/>
        </authorList>
    </citation>
    <scope>NUCLEOTIDE SEQUENCE [LARGE SCALE GENOMIC DNA]</scope>
    <source>
        <strain evidence="2 3">AJA232-27</strain>
    </source>
</reference>
<dbReference type="Proteomes" id="UP001530293">
    <property type="component" value="Unassembled WGS sequence"/>
</dbReference>
<feature type="region of interest" description="Disordered" evidence="1">
    <location>
        <begin position="192"/>
        <end position="276"/>
    </location>
</feature>